<protein>
    <submittedName>
        <fullName evidence="2">SpoIID/LytB domain-containing protein</fullName>
    </submittedName>
</protein>
<reference evidence="3" key="1">
    <citation type="journal article" date="2019" name="Int. J. Syst. Evol. Microbiol.">
        <title>The Global Catalogue of Microorganisms (GCM) 10K type strain sequencing project: providing services to taxonomists for standard genome sequencing and annotation.</title>
        <authorList>
            <consortium name="The Broad Institute Genomics Platform"/>
            <consortium name="The Broad Institute Genome Sequencing Center for Infectious Disease"/>
            <person name="Wu L."/>
            <person name="Ma J."/>
        </authorList>
    </citation>
    <scope>NUCLEOTIDE SEQUENCE [LARGE SCALE GENOMIC DNA]</scope>
    <source>
        <strain evidence="3">CECT 7184</strain>
    </source>
</reference>
<evidence type="ECO:0000313" key="2">
    <source>
        <dbReference type="EMBL" id="MFC5711465.1"/>
    </source>
</evidence>
<dbReference type="InterPro" id="IPR051922">
    <property type="entry name" value="Bact_Sporulation_Assoc"/>
</dbReference>
<feature type="domain" description="Sporulation stage II protein D amidase enhancer LytB N-terminal" evidence="1">
    <location>
        <begin position="125"/>
        <end position="208"/>
    </location>
</feature>
<dbReference type="Pfam" id="PF08486">
    <property type="entry name" value="SpoIID"/>
    <property type="match status" value="1"/>
</dbReference>
<dbReference type="PANTHER" id="PTHR30032:SF8">
    <property type="entry name" value="GERMINATION-SPECIFIC N-ACETYLMURAMOYL-L-ALANINE AMIDASE"/>
    <property type="match status" value="1"/>
</dbReference>
<dbReference type="NCBIfam" id="TIGR02669">
    <property type="entry name" value="SpoIID_LytB"/>
    <property type="match status" value="1"/>
</dbReference>
<dbReference type="InterPro" id="IPR013693">
    <property type="entry name" value="SpoIID/LytB_N"/>
</dbReference>
<sequence>MPYFRIFIVSLVAFCTFITLPTTLLAEEKNVSVQLHNYIQNKNSLNIQVSNPYHLSGNSDSLTSGSSYIVKLEHNQLVLYRGSSKIRELGTEFTLTPERYDYSHYTTVEGRKYLGSMTFRVDGQYIRPVNTLPLEDYLKGVVPREMPASWHKEALKAQTVAARTFASHPSRNNRELVDTVSDQVYGGYDWHPNTSEAVDSTKGEILTYNGTPVETFYSSSNGGMTESNANVWSSSPLPYFSVKEDPYDPKNAWSLTLQKTQIDLSSRDLKKPENWWQQVREKDSGKAFVNGVKNHLKGRNAYSGYEIKLTTIESLNLSNSRYDGGRHTDATLRVSFIAKDNKGNFVRDSNNNIRVMTENINQRMNPFRIMMGAGEFRSTLVNVQNRSNDIVVSGHGFGHGVGLSQHGANERAKAGQSYQDILAFYYDGSSLEGKTASTPLSVTSLEGDNRFQTSVAISQYGWKNPGEVDTVVVGRGDRTADALTGNVLAKKHNAPLLLSETKRVRKEVIEEIKRLSPSHIYVLGGPNAISENAERELQSIASTTRVAGDTRLETAYEIANEVGSSSNKLILTAGSDSSGVNASPDALTIATVAGTEQIPILYTANRSNVNKEVSRYIENNNIQEVFIIGGPNAISSSIENEVKSSAPTVTRVAGDNRFETAIKIVEQWNLSPETIFFARGDDYADALSGSPLAAKEGAPILLTRSNQVPEVISTYLRNQSSQVNSLYYLGGTHAIHSSAREQIESLVR</sequence>
<name>A0ABW0YGC3_9BACI</name>
<dbReference type="Proteomes" id="UP001596142">
    <property type="component" value="Unassembled WGS sequence"/>
</dbReference>
<dbReference type="Pfam" id="PF04122">
    <property type="entry name" value="CW_binding_2"/>
    <property type="match status" value="3"/>
</dbReference>
<dbReference type="Gene3D" id="3.40.50.12090">
    <property type="match status" value="2"/>
</dbReference>
<dbReference type="InterPro" id="IPR007253">
    <property type="entry name" value="Cell_wall-bd_2"/>
</dbReference>
<gene>
    <name evidence="2" type="ORF">ACFPU1_01580</name>
</gene>
<keyword evidence="3" id="KW-1185">Reference proteome</keyword>
<dbReference type="RefSeq" id="WP_385937757.1">
    <property type="nucleotide sequence ID" value="NZ_JBHSOZ010000002.1"/>
</dbReference>
<dbReference type="PANTHER" id="PTHR30032">
    <property type="entry name" value="N-ACETYLMURAMOYL-L-ALANINE AMIDASE-RELATED"/>
    <property type="match status" value="1"/>
</dbReference>
<evidence type="ECO:0000313" key="3">
    <source>
        <dbReference type="Proteomes" id="UP001596142"/>
    </source>
</evidence>
<dbReference type="InterPro" id="IPR013486">
    <property type="entry name" value="SpoIID/LytB"/>
</dbReference>
<comment type="caution">
    <text evidence="2">The sequence shown here is derived from an EMBL/GenBank/DDBJ whole genome shotgun (WGS) entry which is preliminary data.</text>
</comment>
<dbReference type="EMBL" id="JBHSOZ010000002">
    <property type="protein sequence ID" value="MFC5711465.1"/>
    <property type="molecule type" value="Genomic_DNA"/>
</dbReference>
<proteinExistence type="predicted"/>
<evidence type="ECO:0000259" key="1">
    <source>
        <dbReference type="Pfam" id="PF08486"/>
    </source>
</evidence>
<accession>A0ABW0YGC3</accession>
<organism evidence="2 3">
    <name type="scientific">Thalassorhabdus alkalitolerans</name>
    <dbReference type="NCBI Taxonomy" id="2282697"/>
    <lineage>
        <taxon>Bacteria</taxon>
        <taxon>Bacillati</taxon>
        <taxon>Bacillota</taxon>
        <taxon>Bacilli</taxon>
        <taxon>Bacillales</taxon>
        <taxon>Bacillaceae</taxon>
        <taxon>Thalassorhabdus</taxon>
    </lineage>
</organism>